<feature type="domain" description="HTH luxR-type" evidence="4">
    <location>
        <begin position="599"/>
        <end position="626"/>
    </location>
</feature>
<keyword evidence="6" id="KW-1185">Reference proteome</keyword>
<dbReference type="Pfam" id="PF00196">
    <property type="entry name" value="GerE"/>
    <property type="match status" value="1"/>
</dbReference>
<dbReference type="InterPro" id="IPR036388">
    <property type="entry name" value="WH-like_DNA-bd_sf"/>
</dbReference>
<dbReference type="Proteomes" id="UP000253410">
    <property type="component" value="Unassembled WGS sequence"/>
</dbReference>
<evidence type="ECO:0000313" key="5">
    <source>
        <dbReference type="EMBL" id="RBL88491.1"/>
    </source>
</evidence>
<dbReference type="InterPro" id="IPR016032">
    <property type="entry name" value="Sig_transdc_resp-reg_C-effctor"/>
</dbReference>
<comment type="caution">
    <text evidence="5">The sequence shown here is derived from an EMBL/GenBank/DDBJ whole genome shotgun (WGS) entry which is preliminary data.</text>
</comment>
<dbReference type="RefSeq" id="WP_113617232.1">
    <property type="nucleotide sequence ID" value="NZ_QFFJ01000002.1"/>
</dbReference>
<dbReference type="EMBL" id="QFFJ01000002">
    <property type="protein sequence ID" value="RBL88491.1"/>
    <property type="molecule type" value="Genomic_DNA"/>
</dbReference>
<proteinExistence type="predicted"/>
<sequence>MNHILKMRVVMMFVTLYMLTAGNIFAQTVQDSLKQVLKQPGLTPEEQVMTRIRMGRALVDGSRKDAIAATETALAMSRSLKDSKYQALAHSALVSLEYTAEDTTLATHHLDSAFLFAKQSGDPLTLASVWYRKGWLESRIGKPHEAVKSFQESLKLGKGLPGNIYETSVYYNLAAIYSDWKDTDNQYRYALASLVSARLRSDPDDMCNAYQAMATSFEYQFDGDSSKRVFLDSALYYNRKAIATYEANASRISFRSTIALLALNTANLYDQYFPRPYRDSAQRYLDIALRIGKETNQQEVVASCYGMMSSFALNDGNYNRASELLLAGLMALKTYPTPDNRLMAHLMEALSDVAERKGDLPTALQYAREYSRYYAKAFDADRMAIAKRLEAQYQARQREQELVSLQEKAAFNRKLNVVYIGLIVACLVALLYLFRSYHFRLQSTIQQQKLLEKEKQDGELLIRLKEQESIRLQLEKQEAELQVRLQAEEAARLQAEQQLIQTQKEQLQKDLLAGTLQVEQKNELLQSLQEKLQDKSVQPDLAKQITRMIEMHKRMDKTFETTRSEFENIHPEFFRKLQEKANNTLTKLDLKHCSYISIGLSTKEIASHLGVAPKSILMSRYRIKQKLGLGKDEGLDTYLMAWRENNPLGGATAGEVSGAG</sequence>
<dbReference type="InterPro" id="IPR000792">
    <property type="entry name" value="Tscrpt_reg_LuxR_C"/>
</dbReference>
<organism evidence="5 6">
    <name type="scientific">Chitinophaga flava</name>
    <dbReference type="NCBI Taxonomy" id="2259036"/>
    <lineage>
        <taxon>Bacteria</taxon>
        <taxon>Pseudomonadati</taxon>
        <taxon>Bacteroidota</taxon>
        <taxon>Chitinophagia</taxon>
        <taxon>Chitinophagales</taxon>
        <taxon>Chitinophagaceae</taxon>
        <taxon>Chitinophaga</taxon>
    </lineage>
</organism>
<evidence type="ECO:0000313" key="6">
    <source>
        <dbReference type="Proteomes" id="UP000253410"/>
    </source>
</evidence>
<dbReference type="Gene3D" id="1.10.10.10">
    <property type="entry name" value="Winged helix-like DNA-binding domain superfamily/Winged helix DNA-binding domain"/>
    <property type="match status" value="1"/>
</dbReference>
<dbReference type="AlphaFoldDB" id="A0A365XR36"/>
<reference evidence="5 6" key="1">
    <citation type="submission" date="2018-05" db="EMBL/GenBank/DDBJ databases">
        <title>Chitinophaga sp. K3CV102501T nov., isolated from isolated from a monsoon evergreen broad-leaved forest soil.</title>
        <authorList>
            <person name="Lv Y."/>
        </authorList>
    </citation>
    <scope>NUCLEOTIDE SEQUENCE [LARGE SCALE GENOMIC DNA]</scope>
    <source>
        <strain evidence="5 6">GDMCC 1.1325</strain>
    </source>
</reference>
<keyword evidence="3" id="KW-0732">Signal</keyword>
<dbReference type="Pfam" id="PF13181">
    <property type="entry name" value="TPR_8"/>
    <property type="match status" value="1"/>
</dbReference>
<evidence type="ECO:0000256" key="1">
    <source>
        <dbReference type="SAM" id="Coils"/>
    </source>
</evidence>
<evidence type="ECO:0000256" key="3">
    <source>
        <dbReference type="SAM" id="SignalP"/>
    </source>
</evidence>
<dbReference type="InterPro" id="IPR019734">
    <property type="entry name" value="TPR_rpt"/>
</dbReference>
<dbReference type="InterPro" id="IPR011990">
    <property type="entry name" value="TPR-like_helical_dom_sf"/>
</dbReference>
<evidence type="ECO:0000256" key="2">
    <source>
        <dbReference type="SAM" id="Phobius"/>
    </source>
</evidence>
<evidence type="ECO:0000259" key="4">
    <source>
        <dbReference type="PROSITE" id="PS00622"/>
    </source>
</evidence>
<dbReference type="GO" id="GO:0003677">
    <property type="term" value="F:DNA binding"/>
    <property type="evidence" value="ECO:0007669"/>
    <property type="project" value="InterPro"/>
</dbReference>
<dbReference type="SUPFAM" id="SSF46894">
    <property type="entry name" value="C-terminal effector domain of the bipartite response regulators"/>
    <property type="match status" value="1"/>
</dbReference>
<name>A0A365XR36_9BACT</name>
<accession>A0A365XR36</accession>
<feature type="transmembrane region" description="Helical" evidence="2">
    <location>
        <begin position="417"/>
        <end position="434"/>
    </location>
</feature>
<dbReference type="SUPFAM" id="SSF48452">
    <property type="entry name" value="TPR-like"/>
    <property type="match status" value="1"/>
</dbReference>
<dbReference type="OrthoDB" id="1090267at2"/>
<gene>
    <name evidence="5" type="ORF">DF182_18080</name>
</gene>
<feature type="coiled-coil region" evidence="1">
    <location>
        <begin position="462"/>
        <end position="538"/>
    </location>
</feature>
<keyword evidence="2" id="KW-0472">Membrane</keyword>
<dbReference type="Gene3D" id="1.25.40.10">
    <property type="entry name" value="Tetratricopeptide repeat domain"/>
    <property type="match status" value="2"/>
</dbReference>
<protein>
    <recommendedName>
        <fullName evidence="4">HTH luxR-type domain-containing protein</fullName>
    </recommendedName>
</protein>
<dbReference type="GO" id="GO:0006355">
    <property type="term" value="P:regulation of DNA-templated transcription"/>
    <property type="evidence" value="ECO:0007669"/>
    <property type="project" value="InterPro"/>
</dbReference>
<feature type="signal peptide" evidence="3">
    <location>
        <begin position="1"/>
        <end position="26"/>
    </location>
</feature>
<keyword evidence="2" id="KW-1133">Transmembrane helix</keyword>
<keyword evidence="1" id="KW-0175">Coiled coil</keyword>
<keyword evidence="2" id="KW-0812">Transmembrane</keyword>
<feature type="chain" id="PRO_5016843381" description="HTH luxR-type domain-containing protein" evidence="3">
    <location>
        <begin position="27"/>
        <end position="660"/>
    </location>
</feature>
<dbReference type="PROSITE" id="PS00622">
    <property type="entry name" value="HTH_LUXR_1"/>
    <property type="match status" value="1"/>
</dbReference>